<organism evidence="7 8">
    <name type="scientific">Discostella pseudostelligera</name>
    <dbReference type="NCBI Taxonomy" id="259834"/>
    <lineage>
        <taxon>Eukaryota</taxon>
        <taxon>Sar</taxon>
        <taxon>Stramenopiles</taxon>
        <taxon>Ochrophyta</taxon>
        <taxon>Bacillariophyta</taxon>
        <taxon>Coscinodiscophyceae</taxon>
        <taxon>Thalassiosirophycidae</taxon>
        <taxon>Stephanodiscales</taxon>
        <taxon>Stephanodiscaceae</taxon>
        <taxon>Discostella</taxon>
    </lineage>
</organism>
<accession>A0ABD3M0S4</accession>
<keyword evidence="8" id="KW-1185">Reference proteome</keyword>
<comment type="function">
    <text evidence="5">Probably involved in the biogenesis of the COX complex.</text>
</comment>
<comment type="subcellular location">
    <subcellularLocation>
        <location evidence="1">Membrane</location>
    </subcellularLocation>
    <subcellularLocation>
        <location evidence="5">Mitochondrion inner membrane</location>
        <topology evidence="5">Multi-pass membrane protein</topology>
    </subcellularLocation>
</comment>
<keyword evidence="5" id="KW-0496">Mitochondrion</keyword>
<evidence type="ECO:0000256" key="6">
    <source>
        <dbReference type="SAM" id="MobiDB-lite"/>
    </source>
</evidence>
<evidence type="ECO:0000313" key="7">
    <source>
        <dbReference type="EMBL" id="KAL3757640.1"/>
    </source>
</evidence>
<reference evidence="7 8" key="1">
    <citation type="submission" date="2024-10" db="EMBL/GenBank/DDBJ databases">
        <title>Updated reference genomes for cyclostephanoid diatoms.</title>
        <authorList>
            <person name="Roberts W.R."/>
            <person name="Alverson A.J."/>
        </authorList>
    </citation>
    <scope>NUCLEOTIDE SEQUENCE [LARGE SCALE GENOMIC DNA]</scope>
    <source>
        <strain evidence="7 8">AJA232-27</strain>
    </source>
</reference>
<comment type="similarity">
    <text evidence="5">Belongs to the SURF1 family.</text>
</comment>
<feature type="compositionally biased region" description="Gly residues" evidence="6">
    <location>
        <begin position="252"/>
        <end position="261"/>
    </location>
</feature>
<dbReference type="PANTHER" id="PTHR23427:SF2">
    <property type="entry name" value="SURFEIT LOCUS PROTEIN 1"/>
    <property type="match status" value="1"/>
</dbReference>
<dbReference type="InterPro" id="IPR045214">
    <property type="entry name" value="Surf1/Surf4"/>
</dbReference>
<feature type="compositionally biased region" description="Polar residues" evidence="6">
    <location>
        <begin position="314"/>
        <end position="327"/>
    </location>
</feature>
<dbReference type="Proteomes" id="UP001530293">
    <property type="component" value="Unassembled WGS sequence"/>
</dbReference>
<evidence type="ECO:0000256" key="1">
    <source>
        <dbReference type="ARBA" id="ARBA00004370"/>
    </source>
</evidence>
<keyword evidence="3" id="KW-1133">Transmembrane helix</keyword>
<keyword evidence="4" id="KW-0472">Membrane</keyword>
<keyword evidence="2" id="KW-0812">Transmembrane</keyword>
<dbReference type="EMBL" id="JALLBG020000256">
    <property type="protein sequence ID" value="KAL3757640.1"/>
    <property type="molecule type" value="Genomic_DNA"/>
</dbReference>
<evidence type="ECO:0000256" key="5">
    <source>
        <dbReference type="RuleBase" id="RU363076"/>
    </source>
</evidence>
<dbReference type="InterPro" id="IPR002994">
    <property type="entry name" value="Surf1/Shy1"/>
</dbReference>
<dbReference type="PANTHER" id="PTHR23427">
    <property type="entry name" value="SURFEIT LOCUS PROTEIN"/>
    <property type="match status" value="1"/>
</dbReference>
<feature type="compositionally biased region" description="Basic and acidic residues" evidence="6">
    <location>
        <begin position="304"/>
        <end position="313"/>
    </location>
</feature>
<sequence length="539" mass="58410">MAVAMMKIPTMASSCRPILHPRGYLIAWVEGHIISNATIRWASFGTRATTIPIPSSEAAAASHHHAAITTATAAAAVPAKYSANTASFLVLPSTMISHHYHCQQLRHHSASITAAAASVTAHNAKVVAGGGGGEGGGGDFGTAGKIFFSSLCLFTFSLGIWQTNRYFEKVSMVQKRKEDLKLVPFHNYYDWLASKTQKDEIENNKTTAAAAASNCKSYRRVHLRGSFIHEHEIFIGPRGPPPGALAESGPNSGRGGGGGGMSSSTQGYLVITPFVVLKDEEGDDASISSGTRGETKRGWLGSSRRSDGKHINHDSTNSSPSQKSTIDTSNHDVVWINRGWIPRHFLHPQNSHHHSLHPHHGPQPHNYNEIITSYTQPSGIQHILAMESSTDKQPGRFSFAPPSRVESSNHRVDSKLQTTIAGTETSTTNDAREEPPTSATTTTMSHKKLLWMDRPAMEELTSCPSDFHPPLFVEINTATTTDSSPQQSSSLQYPVKSSQEYVGEFKISPEIHAGYAVTWFGLSGAGMIMTRKLLSRGRL</sequence>
<dbReference type="Pfam" id="PF02104">
    <property type="entry name" value="SURF1"/>
    <property type="match status" value="1"/>
</dbReference>
<evidence type="ECO:0000256" key="3">
    <source>
        <dbReference type="ARBA" id="ARBA00022989"/>
    </source>
</evidence>
<protein>
    <recommendedName>
        <fullName evidence="5">SURF1-like protein</fullName>
    </recommendedName>
</protein>
<feature type="compositionally biased region" description="Polar residues" evidence="6">
    <location>
        <begin position="415"/>
        <end position="429"/>
    </location>
</feature>
<evidence type="ECO:0000313" key="8">
    <source>
        <dbReference type="Proteomes" id="UP001530293"/>
    </source>
</evidence>
<evidence type="ECO:0000256" key="4">
    <source>
        <dbReference type="ARBA" id="ARBA00023136"/>
    </source>
</evidence>
<gene>
    <name evidence="7" type="ORF">ACHAWU_009485</name>
</gene>
<proteinExistence type="inferred from homology"/>
<dbReference type="PROSITE" id="PS50895">
    <property type="entry name" value="SURF1"/>
    <property type="match status" value="1"/>
</dbReference>
<keyword evidence="5" id="KW-0999">Mitochondrion inner membrane</keyword>
<dbReference type="GO" id="GO:0005743">
    <property type="term" value="C:mitochondrial inner membrane"/>
    <property type="evidence" value="ECO:0007669"/>
    <property type="project" value="UniProtKB-SubCell"/>
</dbReference>
<dbReference type="AlphaFoldDB" id="A0ABD3M0S4"/>
<evidence type="ECO:0000256" key="2">
    <source>
        <dbReference type="ARBA" id="ARBA00022692"/>
    </source>
</evidence>
<feature type="region of interest" description="Disordered" evidence="6">
    <location>
        <begin position="233"/>
        <end position="264"/>
    </location>
</feature>
<comment type="caution">
    <text evidence="7">The sequence shown here is derived from an EMBL/GenBank/DDBJ whole genome shotgun (WGS) entry which is preliminary data.</text>
</comment>
<name>A0ABD3M0S4_9STRA</name>
<feature type="region of interest" description="Disordered" evidence="6">
    <location>
        <begin position="390"/>
        <end position="445"/>
    </location>
</feature>
<feature type="region of interest" description="Disordered" evidence="6">
    <location>
        <begin position="282"/>
        <end position="327"/>
    </location>
</feature>